<dbReference type="CDD" id="cd01288">
    <property type="entry name" value="FabZ"/>
    <property type="match status" value="1"/>
</dbReference>
<evidence type="ECO:0000256" key="2">
    <source>
        <dbReference type="ARBA" id="ARBA00002923"/>
    </source>
</evidence>
<accession>A0A1F7F116</accession>
<evidence type="ECO:0000256" key="14">
    <source>
        <dbReference type="ARBA" id="ARBA00025049"/>
    </source>
</evidence>
<dbReference type="EC" id="3.5.1.108" evidence="15"/>
<dbReference type="GO" id="GO:0006633">
    <property type="term" value="P:fatty acid biosynthetic process"/>
    <property type="evidence" value="ECO:0007669"/>
    <property type="project" value="UniProtKB-UniRule"/>
</dbReference>
<comment type="similarity">
    <text evidence="16">Belongs to the thioester dehydratase family. FabZ subfamily.</text>
</comment>
<dbReference type="Gene3D" id="3.10.129.10">
    <property type="entry name" value="Hotdog Thioesterase"/>
    <property type="match status" value="1"/>
</dbReference>
<evidence type="ECO:0000256" key="16">
    <source>
        <dbReference type="HAMAP-Rule" id="MF_00406"/>
    </source>
</evidence>
<keyword evidence="6 15" id="KW-0444">Lipid biosynthesis</keyword>
<dbReference type="InterPro" id="IPR011334">
    <property type="entry name" value="UDP-acyl_GlcNac_deAcase_C"/>
</dbReference>
<keyword evidence="10 15" id="KW-0862">Zinc</keyword>
<dbReference type="SUPFAM" id="SSF54211">
    <property type="entry name" value="Ribosomal protein S5 domain 2-like"/>
    <property type="match status" value="2"/>
</dbReference>
<dbReference type="AlphaFoldDB" id="A0A1F7F116"/>
<sequence length="456" mass="51790">MEMQHTIRYPVSVSGVGLHTGNTTTVTIKPMPENTGIVFQRMDLKDKPQVEADIDYVVSLDRGTTIGRDDVKIHSIEHIMAAFHGLKIDNVLIELDGEEVPLCDGSALEFVDAIKKAGIEEQHEERRFIHIEKPLLYEDSHKALSIFPAENFHLTFMIDYNHPALGAQHTTMFDMAEEFVREYAPARTFCFLSEILDLYNKGLIKGGRINNAVVVQDQKLTTETVTQLKNLFTISENIFEGKNGFLNNTELRYPNELCRHKALDLIGDIYLIGAPLKAHLLAARSGHAANIEMARRIRKANIRPRASGTGKYIYDIEQIKAILPHRYPFLMVDRVIEIEKDKRILAMKNLTVNELFFQGHYPNYPIMPGVLQIEALAQTGGLLMHNTIGDMKEKVTIFMGIDECRFRRPVRPGDTLFLEVELTRFRGKVCLMTGRAMVNGEVTCEAKFMISVMDKR</sequence>
<evidence type="ECO:0000256" key="4">
    <source>
        <dbReference type="ARBA" id="ARBA00005002"/>
    </source>
</evidence>
<dbReference type="EMBL" id="MFYX01000148">
    <property type="protein sequence ID" value="OGK00345.1"/>
    <property type="molecule type" value="Genomic_DNA"/>
</dbReference>
<comment type="catalytic activity">
    <reaction evidence="16">
        <text>a (3R)-hydroxyacyl-[ACP] = a (2E)-enoyl-[ACP] + H2O</text>
        <dbReference type="Rhea" id="RHEA:13097"/>
        <dbReference type="Rhea" id="RHEA-COMP:9925"/>
        <dbReference type="Rhea" id="RHEA-COMP:9945"/>
        <dbReference type="ChEBI" id="CHEBI:15377"/>
        <dbReference type="ChEBI" id="CHEBI:78784"/>
        <dbReference type="ChEBI" id="CHEBI:78827"/>
        <dbReference type="EC" id="4.2.1.59"/>
    </reaction>
</comment>
<evidence type="ECO:0000313" key="18">
    <source>
        <dbReference type="Proteomes" id="UP000179243"/>
    </source>
</evidence>
<evidence type="ECO:0000256" key="9">
    <source>
        <dbReference type="ARBA" id="ARBA00022801"/>
    </source>
</evidence>
<dbReference type="GO" id="GO:0019171">
    <property type="term" value="F:(3R)-hydroxyacyl-[acyl-carrier-protein] dehydratase activity"/>
    <property type="evidence" value="ECO:0007669"/>
    <property type="project" value="UniProtKB-EC"/>
</dbReference>
<dbReference type="Proteomes" id="UP000179243">
    <property type="component" value="Unassembled WGS sequence"/>
</dbReference>
<dbReference type="GO" id="GO:0046872">
    <property type="term" value="F:metal ion binding"/>
    <property type="evidence" value="ECO:0007669"/>
    <property type="project" value="UniProtKB-KW"/>
</dbReference>
<evidence type="ECO:0000256" key="10">
    <source>
        <dbReference type="ARBA" id="ARBA00022833"/>
    </source>
</evidence>
<dbReference type="NCBIfam" id="TIGR00325">
    <property type="entry name" value="lpxC"/>
    <property type="match status" value="1"/>
</dbReference>
<name>A0A1F7F116_UNCRA</name>
<keyword evidence="12 16" id="KW-0456">Lyase</keyword>
<keyword evidence="8 15" id="KW-0479">Metal-binding</keyword>
<comment type="function">
    <text evidence="14 16">Involved in unsaturated fatty acids biosynthesis. Catalyzes the dehydration of short chain beta-hydroxyacyl-ACPs and long chain saturated and unsaturated beta-hydroxyacyl-ACPs.</text>
</comment>
<dbReference type="NCBIfam" id="NF000582">
    <property type="entry name" value="PRK00006.1"/>
    <property type="match status" value="1"/>
</dbReference>
<evidence type="ECO:0000256" key="6">
    <source>
        <dbReference type="ARBA" id="ARBA00022516"/>
    </source>
</evidence>
<dbReference type="InterPro" id="IPR004463">
    <property type="entry name" value="UDP-acyl_GlcNac_deAcase"/>
</dbReference>
<dbReference type="Gene3D" id="3.30.1700.10">
    <property type="entry name" value="lpxc deacetylase, domain 2"/>
    <property type="match status" value="1"/>
</dbReference>
<comment type="subcellular location">
    <subcellularLocation>
        <location evidence="3 16">Cytoplasm</location>
    </subcellularLocation>
</comment>
<dbReference type="Pfam" id="PF07977">
    <property type="entry name" value="FabA"/>
    <property type="match status" value="1"/>
</dbReference>
<evidence type="ECO:0000256" key="3">
    <source>
        <dbReference type="ARBA" id="ARBA00004496"/>
    </source>
</evidence>
<comment type="function">
    <text evidence="2 15">Catalyzes the hydrolysis of UDP-3-O-myristoyl-N-acetylglucosamine to form UDP-3-O-myristoylglucosamine and acetate, the committed step in lipid A biosynthesis.</text>
</comment>
<dbReference type="GO" id="GO:0005737">
    <property type="term" value="C:cytoplasm"/>
    <property type="evidence" value="ECO:0007669"/>
    <property type="project" value="UniProtKB-SubCell"/>
</dbReference>
<evidence type="ECO:0000256" key="15">
    <source>
        <dbReference type="HAMAP-Rule" id="MF_00388"/>
    </source>
</evidence>
<dbReference type="NCBIfam" id="NF009667">
    <property type="entry name" value="PRK13188.1"/>
    <property type="match status" value="1"/>
</dbReference>
<dbReference type="FunFam" id="3.10.129.10:FF:000001">
    <property type="entry name" value="3-hydroxyacyl-[acyl-carrier-protein] dehydratase FabZ"/>
    <property type="match status" value="1"/>
</dbReference>
<dbReference type="SUPFAM" id="SSF54637">
    <property type="entry name" value="Thioesterase/thiol ester dehydrase-isomerase"/>
    <property type="match status" value="1"/>
</dbReference>
<feature type="binding site" evidence="15">
    <location>
        <position position="78"/>
    </location>
    <ligand>
        <name>Zn(2+)</name>
        <dbReference type="ChEBI" id="CHEBI:29105"/>
    </ligand>
</feature>
<proteinExistence type="inferred from homology"/>
<dbReference type="GO" id="GO:0009245">
    <property type="term" value="P:lipid A biosynthetic process"/>
    <property type="evidence" value="ECO:0007669"/>
    <property type="project" value="UniProtKB-UniRule"/>
</dbReference>
<evidence type="ECO:0000256" key="5">
    <source>
        <dbReference type="ARBA" id="ARBA00022490"/>
    </source>
</evidence>
<evidence type="ECO:0000256" key="13">
    <source>
        <dbReference type="ARBA" id="ARBA00024535"/>
    </source>
</evidence>
<feature type="binding site" evidence="15">
    <location>
        <position position="264"/>
    </location>
    <ligand>
        <name>Zn(2+)</name>
        <dbReference type="ChEBI" id="CHEBI:29105"/>
    </ligand>
</feature>
<gene>
    <name evidence="15" type="primary">lpxC</name>
    <name evidence="16" type="synonym">fabZ</name>
    <name evidence="17" type="ORF">A2519_01120</name>
</gene>
<dbReference type="HAMAP" id="MF_00388">
    <property type="entry name" value="LpxC"/>
    <property type="match status" value="1"/>
</dbReference>
<dbReference type="UniPathway" id="UPA00359">
    <property type="reaction ID" value="UER00478"/>
</dbReference>
<reference evidence="17 18" key="1">
    <citation type="journal article" date="2016" name="Nat. Commun.">
        <title>Thousands of microbial genomes shed light on interconnected biogeochemical processes in an aquifer system.</title>
        <authorList>
            <person name="Anantharaman K."/>
            <person name="Brown C.T."/>
            <person name="Hug L.A."/>
            <person name="Sharon I."/>
            <person name="Castelle C.J."/>
            <person name="Probst A.J."/>
            <person name="Thomas B.C."/>
            <person name="Singh A."/>
            <person name="Wilkins M.J."/>
            <person name="Karaoz U."/>
            <person name="Brodie E.L."/>
            <person name="Williams K.H."/>
            <person name="Hubbard S.S."/>
            <person name="Banfield J.F."/>
        </authorList>
    </citation>
    <scope>NUCLEOTIDE SEQUENCE [LARGE SCALE GENOMIC DNA]</scope>
</reference>
<keyword evidence="11 15" id="KW-0443">Lipid metabolism</keyword>
<comment type="catalytic activity">
    <reaction evidence="13 15">
        <text>a UDP-3-O-[(3R)-3-hydroxyacyl]-N-acetyl-alpha-D-glucosamine + H2O = a UDP-3-O-[(3R)-3-hydroxyacyl]-alpha-D-glucosamine + acetate</text>
        <dbReference type="Rhea" id="RHEA:67816"/>
        <dbReference type="ChEBI" id="CHEBI:15377"/>
        <dbReference type="ChEBI" id="CHEBI:30089"/>
        <dbReference type="ChEBI" id="CHEBI:137740"/>
        <dbReference type="ChEBI" id="CHEBI:173225"/>
        <dbReference type="EC" id="3.5.1.108"/>
    </reaction>
</comment>
<comment type="caution">
    <text evidence="17">The sequence shown here is derived from an EMBL/GenBank/DDBJ whole genome shotgun (WGS) entry which is preliminary data.</text>
</comment>
<dbReference type="InterPro" id="IPR029069">
    <property type="entry name" value="HotDog_dom_sf"/>
</dbReference>
<dbReference type="Gene3D" id="3.30.230.20">
    <property type="entry name" value="lpxc deacetylase, domain 1"/>
    <property type="match status" value="1"/>
</dbReference>
<feature type="active site" description="Proton donor" evidence="15">
    <location>
        <position position="287"/>
    </location>
</feature>
<dbReference type="PANTHER" id="PTHR33694">
    <property type="entry name" value="UDP-3-O-ACYL-N-ACETYLGLUCOSAMINE DEACETYLASE 1, MITOCHONDRIAL-RELATED"/>
    <property type="match status" value="1"/>
</dbReference>
<dbReference type="EC" id="4.2.1.59" evidence="16"/>
<dbReference type="Pfam" id="PF03331">
    <property type="entry name" value="LpxC"/>
    <property type="match status" value="2"/>
</dbReference>
<dbReference type="InterPro" id="IPR020568">
    <property type="entry name" value="Ribosomal_Su5_D2-typ_SF"/>
</dbReference>
<keyword evidence="9 15" id="KW-0378">Hydrolase</keyword>
<evidence type="ECO:0000256" key="1">
    <source>
        <dbReference type="ARBA" id="ARBA00001947"/>
    </source>
</evidence>
<keyword evidence="7 15" id="KW-0441">Lipid A biosynthesis</keyword>
<dbReference type="InterPro" id="IPR010084">
    <property type="entry name" value="FabZ"/>
</dbReference>
<comment type="similarity">
    <text evidence="15">Belongs to the LpxC family.</text>
</comment>
<dbReference type="InterPro" id="IPR013114">
    <property type="entry name" value="FabA_FabZ"/>
</dbReference>
<dbReference type="InterPro" id="IPR015870">
    <property type="entry name" value="UDP-acyl_N-AcGlcN_deAcase_N"/>
</dbReference>
<evidence type="ECO:0000256" key="11">
    <source>
        <dbReference type="ARBA" id="ARBA00023098"/>
    </source>
</evidence>
<organism evidence="17 18">
    <name type="scientific">Candidatus Raymondbacteria bacterium RIFOXYD12_FULL_49_13</name>
    <dbReference type="NCBI Taxonomy" id="1817890"/>
    <lineage>
        <taxon>Bacteria</taxon>
        <taxon>Raymondiibacteriota</taxon>
    </lineage>
</organism>
<keyword evidence="5 16" id="KW-0963">Cytoplasm</keyword>
<evidence type="ECO:0000256" key="12">
    <source>
        <dbReference type="ARBA" id="ARBA00023239"/>
    </source>
</evidence>
<dbReference type="PANTHER" id="PTHR33694:SF1">
    <property type="entry name" value="UDP-3-O-ACYL-N-ACETYLGLUCOSAMINE DEACETYLASE 1, MITOCHONDRIAL-RELATED"/>
    <property type="match status" value="1"/>
</dbReference>
<feature type="active site" evidence="16">
    <location>
        <position position="360"/>
    </location>
</feature>
<dbReference type="NCBIfam" id="TIGR01750">
    <property type="entry name" value="fabZ"/>
    <property type="match status" value="1"/>
</dbReference>
<comment type="cofactor">
    <cofactor evidence="1 15">
        <name>Zn(2+)</name>
        <dbReference type="ChEBI" id="CHEBI:29105"/>
    </cofactor>
</comment>
<comment type="pathway">
    <text evidence="4 15">Glycolipid biosynthesis; lipid IV(A) biosynthesis; lipid IV(A) from (3R)-3-hydroxytetradecanoyl-[acyl-carrier-protein] and UDP-N-acetyl-alpha-D-glucosamine: step 2/6.</text>
</comment>
<feature type="binding site" evidence="15">
    <location>
        <position position="260"/>
    </location>
    <ligand>
        <name>Zn(2+)</name>
        <dbReference type="ChEBI" id="CHEBI:29105"/>
    </ligand>
</feature>
<dbReference type="GO" id="GO:0103117">
    <property type="term" value="F:UDP-3-O-acyl-N-acetylglucosamine deacetylase activity"/>
    <property type="evidence" value="ECO:0007669"/>
    <property type="project" value="UniProtKB-UniRule"/>
</dbReference>
<evidence type="ECO:0000256" key="8">
    <source>
        <dbReference type="ARBA" id="ARBA00022723"/>
    </source>
</evidence>
<evidence type="ECO:0000256" key="7">
    <source>
        <dbReference type="ARBA" id="ARBA00022556"/>
    </source>
</evidence>
<dbReference type="HAMAP" id="MF_00406">
    <property type="entry name" value="FabZ"/>
    <property type="match status" value="1"/>
</dbReference>
<evidence type="ECO:0000313" key="17">
    <source>
        <dbReference type="EMBL" id="OGK00345.1"/>
    </source>
</evidence>
<dbReference type="GO" id="GO:0016020">
    <property type="term" value="C:membrane"/>
    <property type="evidence" value="ECO:0007669"/>
    <property type="project" value="GOC"/>
</dbReference>
<protein>
    <recommendedName>
        <fullName evidence="15 16">Multifunctional fusion protein</fullName>
    </recommendedName>
    <domain>
        <recommendedName>
            <fullName evidence="16">3-hydroxyacyl-[acyl-carrier-protein] dehydratase FabZ</fullName>
            <ecNumber evidence="16">4.2.1.59</ecNumber>
        </recommendedName>
        <alternativeName>
            <fullName evidence="16">(3R)-hydroxymyristoyl-[acyl-carrier-protein] dehydratase</fullName>
        </alternativeName>
        <alternativeName>
            <fullName evidence="16">Beta-hydroxyacyl-ACP dehydratase</fullName>
            <shortName evidence="16">(3R)-hydroxymyristoyl-ACP dehydrase</shortName>
        </alternativeName>
    </domain>
    <domain>
        <recommendedName>
            <fullName evidence="15">UDP-3-O-acyl-N-acetylglucosamine deacetylase</fullName>
            <shortName evidence="15">UDP-3-O-acyl-GlcNAc deacetylase</shortName>
            <ecNumber evidence="15">3.5.1.108</ecNumber>
        </recommendedName>
        <alternativeName>
            <fullName evidence="15">UDP-3-O-[R-3-hydroxymyristoyl]-N-acetylglucosamine deacetylase</fullName>
        </alternativeName>
    </domain>
</protein>